<feature type="region of interest" description="Disordered" evidence="2">
    <location>
        <begin position="208"/>
        <end position="253"/>
    </location>
</feature>
<gene>
    <name evidence="3" type="ORF">CFD26_107947</name>
</gene>
<reference evidence="3 4" key="1">
    <citation type="submission" date="2018-08" db="EMBL/GenBank/DDBJ databases">
        <title>Draft genome sequences of two Aspergillus turcosus clinical strains isolated from bronchoalveolar lavage fluid: one azole-susceptible and the other azole-resistant.</title>
        <authorList>
            <person name="Parent-Michaud M."/>
            <person name="Dufresne P.J."/>
            <person name="Fournier E."/>
            <person name="Martineau C."/>
            <person name="Moreira S."/>
            <person name="Perkins V."/>
            <person name="De Repentigny L."/>
            <person name="Dufresne S.F."/>
        </authorList>
    </citation>
    <scope>NUCLEOTIDE SEQUENCE [LARGE SCALE GENOMIC DNA]</scope>
    <source>
        <strain evidence="3">HMR AF 1038</strain>
    </source>
</reference>
<feature type="compositionally biased region" description="Polar residues" evidence="2">
    <location>
        <begin position="1"/>
        <end position="24"/>
    </location>
</feature>
<feature type="region of interest" description="Disordered" evidence="2">
    <location>
        <begin position="1"/>
        <end position="25"/>
    </location>
</feature>
<dbReference type="STRING" id="1245748.A0A397ID83"/>
<dbReference type="AlphaFoldDB" id="A0A397ID83"/>
<proteinExistence type="predicted"/>
<accession>A0A397ID83</accession>
<keyword evidence="1" id="KW-0175">Coiled coil</keyword>
<dbReference type="Proteomes" id="UP000215289">
    <property type="component" value="Unassembled WGS sequence"/>
</dbReference>
<dbReference type="EMBL" id="NIDN02000001">
    <property type="protein sequence ID" value="RLM01913.1"/>
    <property type="molecule type" value="Genomic_DNA"/>
</dbReference>
<evidence type="ECO:0000313" key="3">
    <source>
        <dbReference type="EMBL" id="RLM01913.1"/>
    </source>
</evidence>
<feature type="coiled-coil region" evidence="1">
    <location>
        <begin position="287"/>
        <end position="342"/>
    </location>
</feature>
<organism evidence="3 4">
    <name type="scientific">Aspergillus turcosus</name>
    <dbReference type="NCBI Taxonomy" id="1245748"/>
    <lineage>
        <taxon>Eukaryota</taxon>
        <taxon>Fungi</taxon>
        <taxon>Dikarya</taxon>
        <taxon>Ascomycota</taxon>
        <taxon>Pezizomycotina</taxon>
        <taxon>Eurotiomycetes</taxon>
        <taxon>Eurotiomycetidae</taxon>
        <taxon>Eurotiales</taxon>
        <taxon>Aspergillaceae</taxon>
        <taxon>Aspergillus</taxon>
        <taxon>Aspergillus subgen. Fumigati</taxon>
    </lineage>
</organism>
<name>A0A397ID83_9EURO</name>
<dbReference type="OrthoDB" id="5431011at2759"/>
<evidence type="ECO:0000256" key="2">
    <source>
        <dbReference type="SAM" id="MobiDB-lite"/>
    </source>
</evidence>
<feature type="compositionally biased region" description="Acidic residues" evidence="2">
    <location>
        <begin position="217"/>
        <end position="229"/>
    </location>
</feature>
<comment type="caution">
    <text evidence="3">The sequence shown here is derived from an EMBL/GenBank/DDBJ whole genome shotgun (WGS) entry which is preliminary data.</text>
</comment>
<sequence>MQTAVPSNSASSQKGRLSTTSQPTDNREMILVPFSVQPQSSQSQTTSGRGYLTPEQQLEVIKWCLSHKEWYADQNLCFKGEFWFRCGGFIKEKFNKKYAAPERMVRGLENRRRQEIAAGGIWLARDDLKQALDMWIQFLDDTKRRAEERKARIAAQQSSQPSLGEQARELLCRGMAEQREARIVAQQSSQPTQPTPGDQAREQLCRRMAKRRRDPEQDQSDGDTSENESSESPRASERRRKKLRRMREQERETELYTTALTNALTSFGTGFSNSLSSSLSKALSEPIQGVENQLKELKTQRNELHRQMNELRLQMHEFNAQMNEKTSRILQLLQEMREERLNRKISKVEG</sequence>
<evidence type="ECO:0000313" key="4">
    <source>
        <dbReference type="Proteomes" id="UP000215289"/>
    </source>
</evidence>
<keyword evidence="4" id="KW-1185">Reference proteome</keyword>
<evidence type="ECO:0000256" key="1">
    <source>
        <dbReference type="SAM" id="Coils"/>
    </source>
</evidence>
<protein>
    <submittedName>
        <fullName evidence="3">Uncharacterized protein</fullName>
    </submittedName>
</protein>